<keyword evidence="7 16" id="KW-0067">ATP-binding</keyword>
<keyword evidence="4" id="KW-0997">Cell inner membrane</keyword>
<name>A0A317E4C2_9PROT</name>
<dbReference type="Proteomes" id="UP000245461">
    <property type="component" value="Unassembled WGS sequence"/>
</dbReference>
<keyword evidence="9 14" id="KW-1133">Transmembrane helix</keyword>
<dbReference type="FunFam" id="3.40.50.300:FF:000032">
    <property type="entry name" value="Export ABC transporter ATP-binding protein"/>
    <property type="match status" value="1"/>
</dbReference>
<evidence type="ECO:0000256" key="9">
    <source>
        <dbReference type="ARBA" id="ARBA00022989"/>
    </source>
</evidence>
<evidence type="ECO:0000256" key="6">
    <source>
        <dbReference type="ARBA" id="ARBA00022741"/>
    </source>
</evidence>
<feature type="transmembrane region" description="Helical" evidence="14">
    <location>
        <begin position="534"/>
        <end position="559"/>
    </location>
</feature>
<dbReference type="PANTHER" id="PTHR30572">
    <property type="entry name" value="MEMBRANE COMPONENT OF TRANSPORTER-RELATED"/>
    <property type="match status" value="1"/>
</dbReference>
<dbReference type="GO" id="GO:0016887">
    <property type="term" value="F:ATP hydrolysis activity"/>
    <property type="evidence" value="ECO:0007669"/>
    <property type="project" value="InterPro"/>
</dbReference>
<feature type="domain" description="ABC transporter" evidence="15">
    <location>
        <begin position="6"/>
        <end position="244"/>
    </location>
</feature>
<dbReference type="GO" id="GO:0022857">
    <property type="term" value="F:transmembrane transporter activity"/>
    <property type="evidence" value="ECO:0007669"/>
    <property type="project" value="TreeGrafter"/>
</dbReference>
<evidence type="ECO:0000256" key="2">
    <source>
        <dbReference type="ARBA" id="ARBA00022448"/>
    </source>
</evidence>
<dbReference type="InterPro" id="IPR003439">
    <property type="entry name" value="ABC_transporter-like_ATP-bd"/>
</dbReference>
<accession>A0A317E4C2</accession>
<organism evidence="16 17">
    <name type="scientific">Zavarzinia aquatilis</name>
    <dbReference type="NCBI Taxonomy" id="2211142"/>
    <lineage>
        <taxon>Bacteria</taxon>
        <taxon>Pseudomonadati</taxon>
        <taxon>Pseudomonadota</taxon>
        <taxon>Alphaproteobacteria</taxon>
        <taxon>Rhodospirillales</taxon>
        <taxon>Zavarziniaceae</taxon>
        <taxon>Zavarzinia</taxon>
    </lineage>
</organism>
<dbReference type="InterPro" id="IPR025857">
    <property type="entry name" value="MacB_PCD"/>
</dbReference>
<feature type="transmembrane region" description="Helical" evidence="14">
    <location>
        <begin position="587"/>
        <end position="612"/>
    </location>
</feature>
<keyword evidence="2" id="KW-0813">Transport</keyword>
<dbReference type="AlphaFoldDB" id="A0A317E4C2"/>
<dbReference type="InterPro" id="IPR027417">
    <property type="entry name" value="P-loop_NTPase"/>
</dbReference>
<comment type="subcellular location">
    <subcellularLocation>
        <location evidence="1">Cell inner membrane</location>
        <topology evidence="1">Multi-pass membrane protein</topology>
    </subcellularLocation>
</comment>
<protein>
    <recommendedName>
        <fullName evidence="13">Pyoverdine export ATP-binding/permease protein PvdT</fullName>
    </recommendedName>
</protein>
<evidence type="ECO:0000259" key="15">
    <source>
        <dbReference type="PROSITE" id="PS50893"/>
    </source>
</evidence>
<evidence type="ECO:0000256" key="12">
    <source>
        <dbReference type="ARBA" id="ARBA00038388"/>
    </source>
</evidence>
<evidence type="ECO:0000256" key="7">
    <source>
        <dbReference type="ARBA" id="ARBA00022840"/>
    </source>
</evidence>
<dbReference type="InterPro" id="IPR003593">
    <property type="entry name" value="AAA+_ATPase"/>
</dbReference>
<dbReference type="CDD" id="cd03255">
    <property type="entry name" value="ABC_MJ0796_LolCDE_FtsE"/>
    <property type="match status" value="1"/>
</dbReference>
<evidence type="ECO:0000256" key="14">
    <source>
        <dbReference type="SAM" id="Phobius"/>
    </source>
</evidence>
<evidence type="ECO:0000313" key="16">
    <source>
        <dbReference type="EMBL" id="PWR20253.1"/>
    </source>
</evidence>
<evidence type="ECO:0000256" key="1">
    <source>
        <dbReference type="ARBA" id="ARBA00004429"/>
    </source>
</evidence>
<dbReference type="Pfam" id="PF12704">
    <property type="entry name" value="MacB_PCD"/>
    <property type="match status" value="1"/>
</dbReference>
<feature type="transmembrane region" description="Helical" evidence="14">
    <location>
        <begin position="618"/>
        <end position="642"/>
    </location>
</feature>
<evidence type="ECO:0000256" key="10">
    <source>
        <dbReference type="ARBA" id="ARBA00023136"/>
    </source>
</evidence>
<evidence type="ECO:0000313" key="17">
    <source>
        <dbReference type="Proteomes" id="UP000245461"/>
    </source>
</evidence>
<dbReference type="Pfam" id="PF00005">
    <property type="entry name" value="ABC_tran"/>
    <property type="match status" value="1"/>
</dbReference>
<keyword evidence="6" id="KW-0547">Nucleotide-binding</keyword>
<keyword evidence="11" id="KW-0046">Antibiotic resistance</keyword>
<keyword evidence="17" id="KW-1185">Reference proteome</keyword>
<keyword evidence="10 14" id="KW-0472">Membrane</keyword>
<reference evidence="16 17" key="1">
    <citation type="submission" date="2018-05" db="EMBL/GenBank/DDBJ databases">
        <title>Zavarzinia sp. HR-AS.</title>
        <authorList>
            <person name="Lee Y."/>
            <person name="Jeon C.O."/>
        </authorList>
    </citation>
    <scope>NUCLEOTIDE SEQUENCE [LARGE SCALE GENOMIC DNA]</scope>
    <source>
        <strain evidence="16 17">HR-AS</strain>
    </source>
</reference>
<evidence type="ECO:0000256" key="8">
    <source>
        <dbReference type="ARBA" id="ARBA00022967"/>
    </source>
</evidence>
<comment type="caution">
    <text evidence="16">The sequence shown here is derived from an EMBL/GenBank/DDBJ whole genome shotgun (WGS) entry which is preliminary data.</text>
</comment>
<evidence type="ECO:0000256" key="11">
    <source>
        <dbReference type="ARBA" id="ARBA00023251"/>
    </source>
</evidence>
<keyword evidence="3" id="KW-1003">Cell membrane</keyword>
<gene>
    <name evidence="16" type="ORF">DKG74_16365</name>
</gene>
<dbReference type="Pfam" id="PF02687">
    <property type="entry name" value="FtsX"/>
    <property type="match status" value="1"/>
</dbReference>
<dbReference type="GO" id="GO:0005886">
    <property type="term" value="C:plasma membrane"/>
    <property type="evidence" value="ECO:0007669"/>
    <property type="project" value="UniProtKB-SubCell"/>
</dbReference>
<evidence type="ECO:0000256" key="13">
    <source>
        <dbReference type="ARBA" id="ARBA00041199"/>
    </source>
</evidence>
<keyword evidence="5 14" id="KW-0812">Transmembrane</keyword>
<comment type="similarity">
    <text evidence="12">Belongs to the ABC transporter superfamily. Macrolide exporter (TC 3.A.1.122) family.</text>
</comment>
<sequence length="659" mass="69800">MGVPLLELSGIGRSFPAGDESITVLHDVDLVVERGEMLAIIGASGSGKSTLMNILGCLDRPSVGTYRVNGRETASLDADELAHLRREYFGFIFQRYHLLADLDAVANVEVPAVYAGEPRGARHARATELLTRLGLAERLTHRPGQLSGGQQQRVSVARALMNGGQVILADEPTGALDSQSGQAMLALLRELHGQGHTVIIVTHDAAVAAIADRRIEIRDGAIVSDQRRTPPVGATVTDVVREVSPPGASRTPPALARLGAGLDRFGEAFRMALRAMAAHKLRTFLTMLGIIIGIASVVSVVALGEGSKQRILADISSIGTNTVEVFPGKGFGDRDSAKIETLVASDAEVLGLQGFVDSATPSVAASKVLLWRDQALTVSVNGVGEQFFRVKGYTLAAGRGFDAGEVKAMAQLAVIDSNTANKLFPDRTSALGQVIILGNVPCRIVGVLDPVTSGFGASDTLKIYIPYTSALHRMLGQSFLQSITVRVDDAVSSDAAEQGIIRLLTRRHGAKDFFIVNTDTIRETIQKTTQTMTVLISMIAVIALVVGGIGVMNIMLVSVTERTKEIGVRMAVGARQGDIMRQFMIEAVMVCLVGGVLGILLALSFGAVFSSLSSSFRLAFSVPSIVLAVFCASLIGIVFGFLPARSAARLDPVEALSRE</sequence>
<evidence type="ECO:0000256" key="3">
    <source>
        <dbReference type="ARBA" id="ARBA00022475"/>
    </source>
</evidence>
<evidence type="ECO:0000256" key="5">
    <source>
        <dbReference type="ARBA" id="ARBA00022692"/>
    </source>
</evidence>
<keyword evidence="8" id="KW-1278">Translocase</keyword>
<dbReference type="InterPro" id="IPR017871">
    <property type="entry name" value="ABC_transporter-like_CS"/>
</dbReference>
<dbReference type="GO" id="GO:0005524">
    <property type="term" value="F:ATP binding"/>
    <property type="evidence" value="ECO:0007669"/>
    <property type="project" value="UniProtKB-KW"/>
</dbReference>
<dbReference type="RefSeq" id="WP_109907250.1">
    <property type="nucleotide sequence ID" value="NZ_QGLE01000010.1"/>
</dbReference>
<dbReference type="InterPro" id="IPR003838">
    <property type="entry name" value="ABC3_permease_C"/>
</dbReference>
<feature type="transmembrane region" description="Helical" evidence="14">
    <location>
        <begin position="284"/>
        <end position="304"/>
    </location>
</feature>
<dbReference type="PROSITE" id="PS00211">
    <property type="entry name" value="ABC_TRANSPORTER_1"/>
    <property type="match status" value="1"/>
</dbReference>
<dbReference type="Gene3D" id="3.40.50.300">
    <property type="entry name" value="P-loop containing nucleotide triphosphate hydrolases"/>
    <property type="match status" value="1"/>
</dbReference>
<dbReference type="PANTHER" id="PTHR30572:SF14">
    <property type="entry name" value="MACROLIDE EXPORT ATP-BINDING_PERMEASE PROTEIN MACB"/>
    <property type="match status" value="1"/>
</dbReference>
<dbReference type="GO" id="GO:0046677">
    <property type="term" value="P:response to antibiotic"/>
    <property type="evidence" value="ECO:0007669"/>
    <property type="project" value="UniProtKB-KW"/>
</dbReference>
<dbReference type="InterPro" id="IPR050250">
    <property type="entry name" value="Macrolide_Exporter_MacB"/>
</dbReference>
<dbReference type="SMART" id="SM00382">
    <property type="entry name" value="AAA"/>
    <property type="match status" value="1"/>
</dbReference>
<dbReference type="PROSITE" id="PS50893">
    <property type="entry name" value="ABC_TRANSPORTER_2"/>
    <property type="match status" value="1"/>
</dbReference>
<evidence type="ECO:0000256" key="4">
    <source>
        <dbReference type="ARBA" id="ARBA00022519"/>
    </source>
</evidence>
<proteinExistence type="inferred from homology"/>
<dbReference type="EMBL" id="QGLE01000010">
    <property type="protein sequence ID" value="PWR20253.1"/>
    <property type="molecule type" value="Genomic_DNA"/>
</dbReference>
<dbReference type="OrthoDB" id="9770036at2"/>
<dbReference type="GO" id="GO:0098796">
    <property type="term" value="C:membrane protein complex"/>
    <property type="evidence" value="ECO:0007669"/>
    <property type="project" value="UniProtKB-ARBA"/>
</dbReference>
<dbReference type="SUPFAM" id="SSF52540">
    <property type="entry name" value="P-loop containing nucleoside triphosphate hydrolases"/>
    <property type="match status" value="1"/>
</dbReference>
<dbReference type="InterPro" id="IPR017911">
    <property type="entry name" value="MacB-like_ATP-bd"/>
</dbReference>